<dbReference type="RefSeq" id="WP_084861514.1">
    <property type="nucleotide sequence ID" value="NZ_NCVJ01000015.1"/>
</dbReference>
<evidence type="ECO:0000313" key="2">
    <source>
        <dbReference type="Proteomes" id="UP000193234"/>
    </source>
</evidence>
<reference evidence="1 2" key="1">
    <citation type="journal article" date="2016" name="Eur. J. Clin. Microbiol. Infect. Dis.">
        <title>Whole genome sequencing as a tool for phylogenetic analysis of clinical strains of Mitis group streptococci.</title>
        <authorList>
            <person name="Rasmussen L.H."/>
            <person name="Dargis R."/>
            <person name="Hojholt K."/>
            <person name="Christensen J.J."/>
            <person name="Skovgaard O."/>
            <person name="Justesen U.S."/>
            <person name="Rosenvinge F.S."/>
            <person name="Moser C."/>
            <person name="Lukjancenko O."/>
            <person name="Rasmussen S."/>
            <person name="Nielsen X.C."/>
        </authorList>
    </citation>
    <scope>NUCLEOTIDE SEQUENCE [LARGE SCALE GENOMIC DNA]</scope>
    <source>
        <strain evidence="1 2">RH_12363_08</strain>
    </source>
</reference>
<name>A0A1X1KNF3_STRMT</name>
<accession>A0A1X1KNF3</accession>
<dbReference type="Proteomes" id="UP000193234">
    <property type="component" value="Unassembled WGS sequence"/>
</dbReference>
<evidence type="ECO:0008006" key="3">
    <source>
        <dbReference type="Google" id="ProtNLM"/>
    </source>
</evidence>
<dbReference type="EMBL" id="NCVJ01000015">
    <property type="protein sequence ID" value="ORP00948.1"/>
    <property type="molecule type" value="Genomic_DNA"/>
</dbReference>
<dbReference type="AlphaFoldDB" id="A0A1X1KNF3"/>
<proteinExistence type="predicted"/>
<gene>
    <name evidence="1" type="ORF">B7696_00330</name>
</gene>
<dbReference type="NCBIfam" id="TIGR01725">
    <property type="entry name" value="phge_HK97_gp10"/>
    <property type="match status" value="1"/>
</dbReference>
<protein>
    <recommendedName>
        <fullName evidence="3">Phage protein, HK97 gp10 family</fullName>
    </recommendedName>
</protein>
<dbReference type="Pfam" id="PF04883">
    <property type="entry name" value="HK97-gp10_like"/>
    <property type="match status" value="1"/>
</dbReference>
<sequence>MTKGLDLCLKNLTILEAKAPRVAREAVTEVAQEFKKELEANTPVYKEETYSRLKEDVKISNFKSGGDAPSKDIGYGRATGWRARFPDDGTIYQKSQNFEEKTINTVTPIAKEIYLETMKGVLGK</sequence>
<comment type="caution">
    <text evidence="1">The sequence shown here is derived from an EMBL/GenBank/DDBJ whole genome shotgun (WGS) entry which is preliminary data.</text>
</comment>
<evidence type="ECO:0000313" key="1">
    <source>
        <dbReference type="EMBL" id="ORP00948.1"/>
    </source>
</evidence>
<dbReference type="InterPro" id="IPR010064">
    <property type="entry name" value="HK97-gp10_tail"/>
</dbReference>
<organism evidence="1 2">
    <name type="scientific">Streptococcus mitis</name>
    <dbReference type="NCBI Taxonomy" id="28037"/>
    <lineage>
        <taxon>Bacteria</taxon>
        <taxon>Bacillati</taxon>
        <taxon>Bacillota</taxon>
        <taxon>Bacilli</taxon>
        <taxon>Lactobacillales</taxon>
        <taxon>Streptococcaceae</taxon>
        <taxon>Streptococcus</taxon>
        <taxon>Streptococcus mitis group</taxon>
    </lineage>
</organism>